<protein>
    <recommendedName>
        <fullName evidence="10">4-hydroxy-4-methyl-2-oxoglutarate aldolase</fullName>
        <shortName evidence="10">HMG aldolase</shortName>
        <ecNumber evidence="10">4.1.1.112</ecNumber>
        <ecNumber evidence="10">4.1.3.17</ecNumber>
    </recommendedName>
    <alternativeName>
        <fullName evidence="10">Oxaloacetate decarboxylase</fullName>
    </alternativeName>
</protein>
<keyword evidence="6 10" id="KW-0456">Lyase</keyword>
<dbReference type="Gene3D" id="3.50.30.40">
    <property type="entry name" value="Ribonuclease E inhibitor RraA/RraA-like"/>
    <property type="match status" value="1"/>
</dbReference>
<dbReference type="InterPro" id="IPR010203">
    <property type="entry name" value="RraA"/>
</dbReference>
<dbReference type="PANTHER" id="PTHR33254">
    <property type="entry name" value="4-HYDROXY-4-METHYL-2-OXOGLUTARATE ALDOLASE 3-RELATED"/>
    <property type="match status" value="1"/>
</dbReference>
<comment type="caution">
    <text evidence="11">The sequence shown here is derived from an EMBL/GenBank/DDBJ whole genome shotgun (WGS) entry which is preliminary data.</text>
</comment>
<dbReference type="GO" id="GO:0051252">
    <property type="term" value="P:regulation of RNA metabolic process"/>
    <property type="evidence" value="ECO:0007669"/>
    <property type="project" value="InterPro"/>
</dbReference>
<dbReference type="GO" id="GO:0008428">
    <property type="term" value="F:ribonuclease inhibitor activity"/>
    <property type="evidence" value="ECO:0007669"/>
    <property type="project" value="InterPro"/>
</dbReference>
<dbReference type="EMBL" id="POAF01000003">
    <property type="protein sequence ID" value="RBM01809.1"/>
    <property type="molecule type" value="Genomic_DNA"/>
</dbReference>
<dbReference type="AlphaFoldDB" id="A0A365YGY9"/>
<dbReference type="EC" id="4.1.1.112" evidence="10"/>
<gene>
    <name evidence="11" type="ORF">C1H84_08180</name>
</gene>
<evidence type="ECO:0000256" key="4">
    <source>
        <dbReference type="ARBA" id="ARBA00011233"/>
    </source>
</evidence>
<dbReference type="GO" id="GO:0047443">
    <property type="term" value="F:4-hydroxy-4-methyl-2-oxoglutarate aldolase activity"/>
    <property type="evidence" value="ECO:0007669"/>
    <property type="project" value="UniProtKB-EC"/>
</dbReference>
<comment type="cofactor">
    <cofactor evidence="9">
        <name>Mg(2+)</name>
        <dbReference type="ChEBI" id="CHEBI:18420"/>
    </cofactor>
</comment>
<reference evidence="11 12" key="1">
    <citation type="submission" date="2018-01" db="EMBL/GenBank/DDBJ databases">
        <title>Glutamicibacter soli strain NHPC-3 Whole genome sequence and assembly.</title>
        <authorList>
            <person name="Choudhury P."/>
            <person name="Gupta D."/>
            <person name="Sengupta K."/>
            <person name="Jawed A."/>
            <person name="Sultana N."/>
            <person name="Saha P."/>
        </authorList>
    </citation>
    <scope>NUCLEOTIDE SEQUENCE [LARGE SCALE GENOMIC DNA]</scope>
    <source>
        <strain evidence="11 12">NHPC-3</strain>
    </source>
</reference>
<keyword evidence="9" id="KW-0460">Magnesium</keyword>
<dbReference type="EC" id="4.1.3.17" evidence="10"/>
<dbReference type="GO" id="GO:0032259">
    <property type="term" value="P:methylation"/>
    <property type="evidence" value="ECO:0007669"/>
    <property type="project" value="UniProtKB-KW"/>
</dbReference>
<evidence type="ECO:0000256" key="6">
    <source>
        <dbReference type="ARBA" id="ARBA00023239"/>
    </source>
</evidence>
<evidence type="ECO:0000256" key="3">
    <source>
        <dbReference type="ARBA" id="ARBA00008621"/>
    </source>
</evidence>
<comment type="cofactor">
    <cofactor evidence="2 10">
        <name>a divalent metal cation</name>
        <dbReference type="ChEBI" id="CHEBI:60240"/>
    </cofactor>
</comment>
<keyword evidence="5 9" id="KW-0479">Metal-binding</keyword>
<proteinExistence type="inferred from homology"/>
<organism evidence="11 12">
    <name type="scientific">Glutamicibacter soli</name>
    <dbReference type="NCBI Taxonomy" id="453836"/>
    <lineage>
        <taxon>Bacteria</taxon>
        <taxon>Bacillati</taxon>
        <taxon>Actinomycetota</taxon>
        <taxon>Actinomycetes</taxon>
        <taxon>Micrococcales</taxon>
        <taxon>Micrococcaceae</taxon>
        <taxon>Glutamicibacter</taxon>
    </lineage>
</organism>
<dbReference type="PANTHER" id="PTHR33254:SF4">
    <property type="entry name" value="4-HYDROXY-4-METHYL-2-OXOGLUTARATE ALDOLASE 3-RELATED"/>
    <property type="match status" value="1"/>
</dbReference>
<accession>A0A365YGY9</accession>
<dbReference type="GO" id="GO:0008948">
    <property type="term" value="F:oxaloacetate decarboxylase activity"/>
    <property type="evidence" value="ECO:0007669"/>
    <property type="project" value="UniProtKB-EC"/>
</dbReference>
<evidence type="ECO:0000256" key="5">
    <source>
        <dbReference type="ARBA" id="ARBA00022723"/>
    </source>
</evidence>
<dbReference type="GO" id="GO:0008168">
    <property type="term" value="F:methyltransferase activity"/>
    <property type="evidence" value="ECO:0007669"/>
    <property type="project" value="UniProtKB-KW"/>
</dbReference>
<comment type="subunit">
    <text evidence="4 10">Homotrimer.</text>
</comment>
<dbReference type="InterPro" id="IPR005493">
    <property type="entry name" value="RraA/RraA-like"/>
</dbReference>
<name>A0A365YGY9_9MICC</name>
<feature type="binding site" evidence="9">
    <location>
        <position position="100"/>
    </location>
    <ligand>
        <name>substrate</name>
    </ligand>
</feature>
<dbReference type="RefSeq" id="WP_113607091.1">
    <property type="nucleotide sequence ID" value="NZ_POAF01000003.1"/>
</dbReference>
<dbReference type="Pfam" id="PF03737">
    <property type="entry name" value="RraA-like"/>
    <property type="match status" value="1"/>
</dbReference>
<evidence type="ECO:0000313" key="11">
    <source>
        <dbReference type="EMBL" id="RBM01809.1"/>
    </source>
</evidence>
<evidence type="ECO:0000256" key="2">
    <source>
        <dbReference type="ARBA" id="ARBA00001968"/>
    </source>
</evidence>
<evidence type="ECO:0000256" key="10">
    <source>
        <dbReference type="RuleBase" id="RU004338"/>
    </source>
</evidence>
<comment type="catalytic activity">
    <reaction evidence="8 10">
        <text>oxaloacetate + H(+) = pyruvate + CO2</text>
        <dbReference type="Rhea" id="RHEA:15641"/>
        <dbReference type="ChEBI" id="CHEBI:15361"/>
        <dbReference type="ChEBI" id="CHEBI:15378"/>
        <dbReference type="ChEBI" id="CHEBI:16452"/>
        <dbReference type="ChEBI" id="CHEBI:16526"/>
        <dbReference type="EC" id="4.1.1.112"/>
    </reaction>
</comment>
<evidence type="ECO:0000256" key="8">
    <source>
        <dbReference type="ARBA" id="ARBA00047973"/>
    </source>
</evidence>
<evidence type="ECO:0000256" key="7">
    <source>
        <dbReference type="ARBA" id="ARBA00025046"/>
    </source>
</evidence>
<keyword evidence="11" id="KW-0808">Transferase</keyword>
<evidence type="ECO:0000256" key="1">
    <source>
        <dbReference type="ARBA" id="ARBA00001342"/>
    </source>
</evidence>
<dbReference type="SUPFAM" id="SSF89562">
    <property type="entry name" value="RraA-like"/>
    <property type="match status" value="1"/>
</dbReference>
<comment type="similarity">
    <text evidence="3 10">Belongs to the class II aldolase/RraA-like family.</text>
</comment>
<dbReference type="Proteomes" id="UP000252167">
    <property type="component" value="Unassembled WGS sequence"/>
</dbReference>
<feature type="binding site" evidence="9">
    <location>
        <begin position="78"/>
        <end position="81"/>
    </location>
    <ligand>
        <name>substrate</name>
    </ligand>
</feature>
<keyword evidence="11" id="KW-0489">Methyltransferase</keyword>
<evidence type="ECO:0000313" key="12">
    <source>
        <dbReference type="Proteomes" id="UP000252167"/>
    </source>
</evidence>
<dbReference type="NCBIfam" id="TIGR01935">
    <property type="entry name" value="NOT-MenG"/>
    <property type="match status" value="1"/>
</dbReference>
<evidence type="ECO:0000256" key="9">
    <source>
        <dbReference type="PIRSR" id="PIRSR605493-1"/>
    </source>
</evidence>
<comment type="function">
    <text evidence="7 10">Catalyzes the aldol cleavage of 4-hydroxy-4-methyl-2-oxoglutarate (HMG) into 2 molecules of pyruvate. Also contains a secondary oxaloacetate (OAA) decarboxylase activity due to the common pyruvate enolate transition state formed following C-C bond cleavage in the retro-aldol and decarboxylation reactions.</text>
</comment>
<keyword evidence="12" id="KW-1185">Reference proteome</keyword>
<dbReference type="InterPro" id="IPR036704">
    <property type="entry name" value="RraA/RraA-like_sf"/>
</dbReference>
<dbReference type="NCBIfam" id="NF006875">
    <property type="entry name" value="PRK09372.1"/>
    <property type="match status" value="1"/>
</dbReference>
<sequence>MHQDPVSTADLYDQHGDDLQSISVQFQDFGGRLSFHGPARTIKCHEDNGLVKETLSFPGNGAVLVVDGGGSLRFALLGDMIAKNAEANGWAGIIIHGAVRDRAELAGLQLGIKAIGSNPRKTVKRGHGTVDETISIGDVKIRPGAMVYADIDGILVQH</sequence>
<dbReference type="GO" id="GO:0046872">
    <property type="term" value="F:metal ion binding"/>
    <property type="evidence" value="ECO:0007669"/>
    <property type="project" value="UniProtKB-KW"/>
</dbReference>
<comment type="catalytic activity">
    <reaction evidence="1 10">
        <text>4-hydroxy-4-methyl-2-oxoglutarate = 2 pyruvate</text>
        <dbReference type="Rhea" id="RHEA:22748"/>
        <dbReference type="ChEBI" id="CHEBI:15361"/>
        <dbReference type="ChEBI" id="CHEBI:58276"/>
        <dbReference type="EC" id="4.1.3.17"/>
    </reaction>
</comment>
<feature type="binding site" evidence="9">
    <location>
        <position position="101"/>
    </location>
    <ligand>
        <name>Mg(2+)</name>
        <dbReference type="ChEBI" id="CHEBI:18420"/>
    </ligand>
</feature>
<dbReference type="CDD" id="cd16841">
    <property type="entry name" value="RraA_family"/>
    <property type="match status" value="1"/>
</dbReference>